<evidence type="ECO:0000256" key="1">
    <source>
        <dbReference type="SAM" id="MobiDB-lite"/>
    </source>
</evidence>
<proteinExistence type="predicted"/>
<evidence type="ECO:0000313" key="3">
    <source>
        <dbReference type="Proteomes" id="UP000299102"/>
    </source>
</evidence>
<reference evidence="2 3" key="1">
    <citation type="journal article" date="2019" name="Commun. Biol.">
        <title>The bagworm genome reveals a unique fibroin gene that provides high tensile strength.</title>
        <authorList>
            <person name="Kono N."/>
            <person name="Nakamura H."/>
            <person name="Ohtoshi R."/>
            <person name="Tomita M."/>
            <person name="Numata K."/>
            <person name="Arakawa K."/>
        </authorList>
    </citation>
    <scope>NUCLEOTIDE SEQUENCE [LARGE SCALE GENOMIC DNA]</scope>
</reference>
<evidence type="ECO:0000313" key="2">
    <source>
        <dbReference type="EMBL" id="GBP89964.1"/>
    </source>
</evidence>
<keyword evidence="3" id="KW-1185">Reference proteome</keyword>
<protein>
    <submittedName>
        <fullName evidence="2">Uncharacterized protein</fullName>
    </submittedName>
</protein>
<accession>A0A4C1ZS33</accession>
<organism evidence="2 3">
    <name type="scientific">Eumeta variegata</name>
    <name type="common">Bagworm moth</name>
    <name type="synonym">Eumeta japonica</name>
    <dbReference type="NCBI Taxonomy" id="151549"/>
    <lineage>
        <taxon>Eukaryota</taxon>
        <taxon>Metazoa</taxon>
        <taxon>Ecdysozoa</taxon>
        <taxon>Arthropoda</taxon>
        <taxon>Hexapoda</taxon>
        <taxon>Insecta</taxon>
        <taxon>Pterygota</taxon>
        <taxon>Neoptera</taxon>
        <taxon>Endopterygota</taxon>
        <taxon>Lepidoptera</taxon>
        <taxon>Glossata</taxon>
        <taxon>Ditrysia</taxon>
        <taxon>Tineoidea</taxon>
        <taxon>Psychidae</taxon>
        <taxon>Oiketicinae</taxon>
        <taxon>Eumeta</taxon>
    </lineage>
</organism>
<comment type="caution">
    <text evidence="2">The sequence shown here is derived from an EMBL/GenBank/DDBJ whole genome shotgun (WGS) entry which is preliminary data.</text>
</comment>
<name>A0A4C1ZS33_EUMVA</name>
<gene>
    <name evidence="2" type="ORF">EVAR_63677_1</name>
</gene>
<dbReference type="EMBL" id="BGZK01002047">
    <property type="protein sequence ID" value="GBP89964.1"/>
    <property type="molecule type" value="Genomic_DNA"/>
</dbReference>
<dbReference type="Proteomes" id="UP000299102">
    <property type="component" value="Unassembled WGS sequence"/>
</dbReference>
<dbReference type="AlphaFoldDB" id="A0A4C1ZS33"/>
<feature type="region of interest" description="Disordered" evidence="1">
    <location>
        <begin position="31"/>
        <end position="59"/>
    </location>
</feature>
<sequence>MFRIMSCFKKVSIDARKVMLRVEGPLSTKWDDDVRSRRTNTVSETRRERSVRPWSRSNPVPFTGPSAGWNLNSSRVCLGTLRGARNAARGRRALVISV</sequence>